<accession>A0A914WTH5</accession>
<proteinExistence type="predicted"/>
<evidence type="ECO:0000313" key="2">
    <source>
        <dbReference type="WBParaSite" id="PSAMB.scaffold5080size12707.g25873.t1"/>
    </source>
</evidence>
<organism evidence="1 2">
    <name type="scientific">Plectus sambesii</name>
    <dbReference type="NCBI Taxonomy" id="2011161"/>
    <lineage>
        <taxon>Eukaryota</taxon>
        <taxon>Metazoa</taxon>
        <taxon>Ecdysozoa</taxon>
        <taxon>Nematoda</taxon>
        <taxon>Chromadorea</taxon>
        <taxon>Plectida</taxon>
        <taxon>Plectina</taxon>
        <taxon>Plectoidea</taxon>
        <taxon>Plectidae</taxon>
        <taxon>Plectus</taxon>
    </lineage>
</organism>
<keyword evidence="1" id="KW-1185">Reference proteome</keyword>
<protein>
    <submittedName>
        <fullName evidence="2">Uncharacterized protein</fullName>
    </submittedName>
</protein>
<dbReference type="AlphaFoldDB" id="A0A914WTH5"/>
<dbReference type="Proteomes" id="UP000887566">
    <property type="component" value="Unplaced"/>
</dbReference>
<evidence type="ECO:0000313" key="1">
    <source>
        <dbReference type="Proteomes" id="UP000887566"/>
    </source>
</evidence>
<sequence>MKQKEREKNATKDACWKGTCTHFGNADKGIERDPLAGASLGCRSCQLELNEDGQAGDPHSPGLLLGIDHERYIIPKSDWLPDVEKLTVHEAAVLNYMMNHWLKSNRTEKWWDMMANLLRRVYLSTLHHAAIRPALMSVFNTEHQCEQCEFCCCEQKSILAISRIGQYRAPFDANAAQKTVEKREEKKKKKIPS</sequence>
<reference evidence="2" key="1">
    <citation type="submission" date="2022-11" db="UniProtKB">
        <authorList>
            <consortium name="WormBaseParasite"/>
        </authorList>
    </citation>
    <scope>IDENTIFICATION</scope>
</reference>
<name>A0A914WTH5_9BILA</name>
<dbReference type="WBParaSite" id="PSAMB.scaffold5080size12707.g25873.t1">
    <property type="protein sequence ID" value="PSAMB.scaffold5080size12707.g25873.t1"/>
    <property type="gene ID" value="PSAMB.scaffold5080size12707.g25873"/>
</dbReference>